<reference evidence="9 10" key="1">
    <citation type="journal article" date="2008" name="Nature">
        <title>Genome analysis of the platypus reveals unique signatures of evolution.</title>
        <authorList>
            <person name="Warren W.C."/>
            <person name="Hillier L.W."/>
            <person name="Marshall Graves J.A."/>
            <person name="Birney E."/>
            <person name="Ponting C.P."/>
            <person name="Grutzner F."/>
            <person name="Belov K."/>
            <person name="Miller W."/>
            <person name="Clarke L."/>
            <person name="Chinwalla A.T."/>
            <person name="Yang S.P."/>
            <person name="Heger A."/>
            <person name="Locke D.P."/>
            <person name="Miethke P."/>
            <person name="Waters P.D."/>
            <person name="Veyrunes F."/>
            <person name="Fulton L."/>
            <person name="Fulton B."/>
            <person name="Graves T."/>
            <person name="Wallis J."/>
            <person name="Puente X.S."/>
            <person name="Lopez-Otin C."/>
            <person name="Ordonez G.R."/>
            <person name="Eichler E.E."/>
            <person name="Chen L."/>
            <person name="Cheng Z."/>
            <person name="Deakin J.E."/>
            <person name="Alsop A."/>
            <person name="Thompson K."/>
            <person name="Kirby P."/>
            <person name="Papenfuss A.T."/>
            <person name="Wakefield M.J."/>
            <person name="Olender T."/>
            <person name="Lancet D."/>
            <person name="Huttley G.A."/>
            <person name="Smit A.F."/>
            <person name="Pask A."/>
            <person name="Temple-Smith P."/>
            <person name="Batzer M.A."/>
            <person name="Walker J.A."/>
            <person name="Konkel M.K."/>
            <person name="Harris R.S."/>
            <person name="Whittington C.M."/>
            <person name="Wong E.S."/>
            <person name="Gemmell N.J."/>
            <person name="Buschiazzo E."/>
            <person name="Vargas Jentzsch I.M."/>
            <person name="Merkel A."/>
            <person name="Schmitz J."/>
            <person name="Zemann A."/>
            <person name="Churakov G."/>
            <person name="Kriegs J.O."/>
            <person name="Brosius J."/>
            <person name="Murchison E.P."/>
            <person name="Sachidanandam R."/>
            <person name="Smith C."/>
            <person name="Hannon G.J."/>
            <person name="Tsend-Ayush E."/>
            <person name="McMillan D."/>
            <person name="Attenborough R."/>
            <person name="Rens W."/>
            <person name="Ferguson-Smith M."/>
            <person name="Lefevre C.M."/>
            <person name="Sharp J.A."/>
            <person name="Nicholas K.R."/>
            <person name="Ray D.A."/>
            <person name="Kube M."/>
            <person name="Reinhardt R."/>
            <person name="Pringle T.H."/>
            <person name="Taylor J."/>
            <person name="Jones R.C."/>
            <person name="Nixon B."/>
            <person name="Dacheux J.L."/>
            <person name="Niwa H."/>
            <person name="Sekita Y."/>
            <person name="Huang X."/>
            <person name="Stark A."/>
            <person name="Kheradpour P."/>
            <person name="Kellis M."/>
            <person name="Flicek P."/>
            <person name="Chen Y."/>
            <person name="Webber C."/>
            <person name="Hardison R."/>
            <person name="Nelson J."/>
            <person name="Hallsworth-Pepin K."/>
            <person name="Delehaunty K."/>
            <person name="Markovic C."/>
            <person name="Minx P."/>
            <person name="Feng Y."/>
            <person name="Kremitzki C."/>
            <person name="Mitreva M."/>
            <person name="Glasscock J."/>
            <person name="Wylie T."/>
            <person name="Wohldmann P."/>
            <person name="Thiru P."/>
            <person name="Nhan M.N."/>
            <person name="Pohl C.S."/>
            <person name="Smith S.M."/>
            <person name="Hou S."/>
            <person name="Nefedov M."/>
            <person name="de Jong P.J."/>
            <person name="Renfree M.B."/>
            <person name="Mardis E.R."/>
            <person name="Wilson R.K."/>
        </authorList>
    </citation>
    <scope>NUCLEOTIDE SEQUENCE [LARGE SCALE GENOMIC DNA]</scope>
    <source>
        <strain evidence="9 10">Glennie</strain>
    </source>
</reference>
<dbReference type="AlphaFoldDB" id="F7CX02"/>
<dbReference type="GO" id="GO:0043022">
    <property type="term" value="F:ribosome binding"/>
    <property type="evidence" value="ECO:0000318"/>
    <property type="project" value="GO_Central"/>
</dbReference>
<feature type="compositionally biased region" description="Polar residues" evidence="7">
    <location>
        <begin position="142"/>
        <end position="151"/>
    </location>
</feature>
<evidence type="ECO:0000256" key="6">
    <source>
        <dbReference type="SAM" id="Coils"/>
    </source>
</evidence>
<keyword evidence="10" id="KW-1185">Reference proteome</keyword>
<dbReference type="InterPro" id="IPR006073">
    <property type="entry name" value="GTP-bd"/>
</dbReference>
<dbReference type="FunFam" id="3.40.50.11060:FF:000002">
    <property type="entry name" value="GTP binding protein 6 (putative)"/>
    <property type="match status" value="1"/>
</dbReference>
<dbReference type="NCBIfam" id="TIGR03156">
    <property type="entry name" value="GTP_HflX"/>
    <property type="match status" value="1"/>
</dbReference>
<accession>F7CX02</accession>
<dbReference type="InterPro" id="IPR030394">
    <property type="entry name" value="G_HFLX_dom"/>
</dbReference>
<evidence type="ECO:0000256" key="3">
    <source>
        <dbReference type="ARBA" id="ARBA00022842"/>
    </source>
</evidence>
<dbReference type="GO" id="GO:0005525">
    <property type="term" value="F:GTP binding"/>
    <property type="evidence" value="ECO:0007669"/>
    <property type="project" value="UniProtKB-KW"/>
</dbReference>
<dbReference type="PROSITE" id="PS51705">
    <property type="entry name" value="G_HFLX"/>
    <property type="match status" value="1"/>
</dbReference>
<feature type="coiled-coil region" evidence="6">
    <location>
        <begin position="352"/>
        <end position="382"/>
    </location>
</feature>
<dbReference type="SUPFAM" id="SSF52540">
    <property type="entry name" value="P-loop containing nucleoside triphosphate hydrolases"/>
    <property type="match status" value="1"/>
</dbReference>
<feature type="region of interest" description="Disordered" evidence="7">
    <location>
        <begin position="118"/>
        <end position="203"/>
    </location>
</feature>
<dbReference type="GO" id="GO:0005737">
    <property type="term" value="C:cytoplasm"/>
    <property type="evidence" value="ECO:0000318"/>
    <property type="project" value="GO_Central"/>
</dbReference>
<dbReference type="PANTHER" id="PTHR10229:SF0">
    <property type="entry name" value="GTP-BINDING PROTEIN 6-RELATED"/>
    <property type="match status" value="1"/>
</dbReference>
<sequence length="607" mass="66732">MPTFSPGPRPVRLAAGPSLTSRLRPGTPSLLRSHRRFPSPRLQSLLEGPSPPGGPPRLNAPFPLLLPSGSPRLSPSVHPLSRTVYVLSCHLFLLSMMITLVFVKRLLGAEHRSERRGRLGNRVVPRGARGLHPRSTDEVTEAQASEVTRPQSHSRRVAEPGFEPMTSDSQARALSTEPRCLSGPSAGTGRQTGLMVPRSSPRRSAHMDLQVAEATALVRTLADWSVEETAVVSTKTPGEKLVFGKGNFALLTEKIKSCPQITSVFLNVERMTPVTKRELEAAWGVEVFDRFTVVLHIFRCNARTREAKLQLALAEIPLLRSNLRNEVAHLDQQGGGSRYILGSGETFVEVRRRLLKEKEIKIKKALEKLREKRHLLRSQRRKCEFPVIAVMGYTNSGKTSLIRALTGDPAAEPRDQPFATLDITAYAGALPSRLTVIYVDTIGFLSQLPHALIGSFSATLEDVAHADLIIHVRDVSHPDTVLQKASVLDALRNLRLPRALLDSIVEVHNKVDLMDRYAPAEPNAVAVSALLGHGLGELKAEIDRVVLKATGRKVLTLKIDLAGAQLSWLYKEATVQEVDVIPEDGTANVRVIMSHSAYGKYRSRFPA</sequence>
<dbReference type="CDD" id="cd01878">
    <property type="entry name" value="HflX"/>
    <property type="match status" value="1"/>
</dbReference>
<keyword evidence="1" id="KW-0479">Metal-binding</keyword>
<dbReference type="InParanoid" id="F7CX02"/>
<evidence type="ECO:0000313" key="9">
    <source>
        <dbReference type="Ensembl" id="ENSOANP00000011164.2"/>
    </source>
</evidence>
<dbReference type="Proteomes" id="UP000002279">
    <property type="component" value="Chromosome 15"/>
</dbReference>
<dbReference type="Gene3D" id="3.40.50.11060">
    <property type="entry name" value="GTPase HflX, N-terminal domain"/>
    <property type="match status" value="1"/>
</dbReference>
<dbReference type="STRING" id="9258.ENSOANP00000011164"/>
<dbReference type="Pfam" id="PF16360">
    <property type="entry name" value="GTP-bdg_M"/>
    <property type="match status" value="1"/>
</dbReference>
<dbReference type="InterPro" id="IPR027417">
    <property type="entry name" value="P-loop_NTPase"/>
</dbReference>
<protein>
    <recommendedName>
        <fullName evidence="5">Putative GTP-binding protein 6</fullName>
    </recommendedName>
</protein>
<dbReference type="InterPro" id="IPR042108">
    <property type="entry name" value="GTPase_HflX_N_sf"/>
</dbReference>
<reference evidence="9" key="2">
    <citation type="submission" date="2025-08" db="UniProtKB">
        <authorList>
            <consortium name="Ensembl"/>
        </authorList>
    </citation>
    <scope>IDENTIFICATION</scope>
    <source>
        <strain evidence="9">Glennie</strain>
    </source>
</reference>
<keyword evidence="4" id="KW-0342">GTP-binding</keyword>
<evidence type="ECO:0000313" key="10">
    <source>
        <dbReference type="Proteomes" id="UP000002279"/>
    </source>
</evidence>
<feature type="domain" description="Hflx-type G" evidence="8">
    <location>
        <begin position="386"/>
        <end position="550"/>
    </location>
</feature>
<reference evidence="9" key="3">
    <citation type="submission" date="2025-09" db="UniProtKB">
        <authorList>
            <consortium name="Ensembl"/>
        </authorList>
    </citation>
    <scope>IDENTIFICATION</scope>
    <source>
        <strain evidence="9">Glennie</strain>
    </source>
</reference>
<keyword evidence="3" id="KW-0460">Magnesium</keyword>
<organism evidence="9 10">
    <name type="scientific">Ornithorhynchus anatinus</name>
    <name type="common">Duckbill platypus</name>
    <dbReference type="NCBI Taxonomy" id="9258"/>
    <lineage>
        <taxon>Eukaryota</taxon>
        <taxon>Metazoa</taxon>
        <taxon>Chordata</taxon>
        <taxon>Craniata</taxon>
        <taxon>Vertebrata</taxon>
        <taxon>Euteleostomi</taxon>
        <taxon>Mammalia</taxon>
        <taxon>Monotremata</taxon>
        <taxon>Ornithorhynchidae</taxon>
        <taxon>Ornithorhynchus</taxon>
    </lineage>
</organism>
<dbReference type="Gene3D" id="3.40.50.300">
    <property type="entry name" value="P-loop containing nucleotide triphosphate hydrolases"/>
    <property type="match status" value="1"/>
</dbReference>
<dbReference type="Pfam" id="PF13167">
    <property type="entry name" value="GTP-bdg_N"/>
    <property type="match status" value="1"/>
</dbReference>
<gene>
    <name evidence="9" type="primary">GTPBP6</name>
</gene>
<evidence type="ECO:0000256" key="7">
    <source>
        <dbReference type="SAM" id="MobiDB-lite"/>
    </source>
</evidence>
<dbReference type="GeneTree" id="ENSGT00390000001397"/>
<dbReference type="InterPro" id="IPR032305">
    <property type="entry name" value="GTP-bd_M"/>
</dbReference>
<keyword evidence="6" id="KW-0175">Coiled coil</keyword>
<evidence type="ECO:0000259" key="8">
    <source>
        <dbReference type="PROSITE" id="PS51705"/>
    </source>
</evidence>
<feature type="region of interest" description="Disordered" evidence="7">
    <location>
        <begin position="1"/>
        <end position="61"/>
    </location>
</feature>
<dbReference type="FunCoup" id="F7CX02">
    <property type="interactions" value="391"/>
</dbReference>
<dbReference type="InterPro" id="IPR025121">
    <property type="entry name" value="GTPase_HflX_N"/>
</dbReference>
<evidence type="ECO:0000256" key="4">
    <source>
        <dbReference type="ARBA" id="ARBA00023134"/>
    </source>
</evidence>
<dbReference type="Bgee" id="ENSOANG00000007007">
    <property type="expression patterns" value="Expressed in heart and 7 other cell types or tissues"/>
</dbReference>
<evidence type="ECO:0000256" key="5">
    <source>
        <dbReference type="ARBA" id="ARBA00070394"/>
    </source>
</evidence>
<dbReference type="eggNOG" id="KOG0410">
    <property type="taxonomic scope" value="Eukaryota"/>
</dbReference>
<dbReference type="Ensembl" id="ENSOANT00000011166.2">
    <property type="protein sequence ID" value="ENSOANP00000011164.2"/>
    <property type="gene ID" value="ENSOANG00000007007.2"/>
</dbReference>
<evidence type="ECO:0000256" key="1">
    <source>
        <dbReference type="ARBA" id="ARBA00022723"/>
    </source>
</evidence>
<name>F7CX02_ORNAN</name>
<dbReference type="PANTHER" id="PTHR10229">
    <property type="entry name" value="GTP-BINDING PROTEIN HFLX"/>
    <property type="match status" value="1"/>
</dbReference>
<dbReference type="InterPro" id="IPR016496">
    <property type="entry name" value="GTPase_HflX"/>
</dbReference>
<evidence type="ECO:0000256" key="2">
    <source>
        <dbReference type="ARBA" id="ARBA00022741"/>
    </source>
</evidence>
<dbReference type="GO" id="GO:0046872">
    <property type="term" value="F:metal ion binding"/>
    <property type="evidence" value="ECO:0007669"/>
    <property type="project" value="UniProtKB-KW"/>
</dbReference>
<dbReference type="Pfam" id="PF01926">
    <property type="entry name" value="MMR_HSR1"/>
    <property type="match status" value="1"/>
</dbReference>
<dbReference type="FunFam" id="3.40.50.300:FF:000886">
    <property type="entry name" value="Putative GTP-binding protein 6"/>
    <property type="match status" value="1"/>
</dbReference>
<proteinExistence type="predicted"/>
<keyword evidence="2" id="KW-0547">Nucleotide-binding</keyword>